<dbReference type="AlphaFoldDB" id="A0A166A3R8"/>
<sequence length="233" mass="25727">MSAVENSGRIGGWLERNHKTIEKDEKNSETYHVFIIQEKSLLKSANDTKIDIAANIPIGPVILQFTGWVDTTTFDVLIDVDVKIPFLPAVRIGELKGNLKDGISITISAAGVTGEITLYLEGQCVFVRFTLSVFSKKYTGNFKLFCLFPSGTSPLLVLRVAQQAHVDEGPVAPSSSWRTYVPYTPLMAFMCSLGMTGFKEYRRGSARPDKMRRGAWCSAKEVSRHKGMGVDGL</sequence>
<protein>
    <submittedName>
        <fullName evidence="1">Uncharacterized protein</fullName>
    </submittedName>
</protein>
<keyword evidence="2" id="KW-1185">Reference proteome</keyword>
<dbReference type="EMBL" id="KV417666">
    <property type="protein sequence ID" value="KZP11222.1"/>
    <property type="molecule type" value="Genomic_DNA"/>
</dbReference>
<evidence type="ECO:0000313" key="2">
    <source>
        <dbReference type="Proteomes" id="UP000076532"/>
    </source>
</evidence>
<dbReference type="Proteomes" id="UP000076532">
    <property type="component" value="Unassembled WGS sequence"/>
</dbReference>
<evidence type="ECO:0000313" key="1">
    <source>
        <dbReference type="EMBL" id="KZP11222.1"/>
    </source>
</evidence>
<accession>A0A166A3R8</accession>
<proteinExistence type="predicted"/>
<name>A0A166A3R8_9AGAM</name>
<gene>
    <name evidence="1" type="ORF">FIBSPDRAFT_962436</name>
</gene>
<dbReference type="OrthoDB" id="2927476at2759"/>
<organism evidence="1 2">
    <name type="scientific">Athelia psychrophila</name>
    <dbReference type="NCBI Taxonomy" id="1759441"/>
    <lineage>
        <taxon>Eukaryota</taxon>
        <taxon>Fungi</taxon>
        <taxon>Dikarya</taxon>
        <taxon>Basidiomycota</taxon>
        <taxon>Agaricomycotina</taxon>
        <taxon>Agaricomycetes</taxon>
        <taxon>Agaricomycetidae</taxon>
        <taxon>Atheliales</taxon>
        <taxon>Atheliaceae</taxon>
        <taxon>Athelia</taxon>
    </lineage>
</organism>
<reference evidence="1 2" key="1">
    <citation type="journal article" date="2016" name="Mol. Biol. Evol.">
        <title>Comparative Genomics of Early-Diverging Mushroom-Forming Fungi Provides Insights into the Origins of Lignocellulose Decay Capabilities.</title>
        <authorList>
            <person name="Nagy L.G."/>
            <person name="Riley R."/>
            <person name="Tritt A."/>
            <person name="Adam C."/>
            <person name="Daum C."/>
            <person name="Floudas D."/>
            <person name="Sun H."/>
            <person name="Yadav J.S."/>
            <person name="Pangilinan J."/>
            <person name="Larsson K.H."/>
            <person name="Matsuura K."/>
            <person name="Barry K."/>
            <person name="Labutti K."/>
            <person name="Kuo R."/>
            <person name="Ohm R.A."/>
            <person name="Bhattacharya S.S."/>
            <person name="Shirouzu T."/>
            <person name="Yoshinaga Y."/>
            <person name="Martin F.M."/>
            <person name="Grigoriev I.V."/>
            <person name="Hibbett D.S."/>
        </authorList>
    </citation>
    <scope>NUCLEOTIDE SEQUENCE [LARGE SCALE GENOMIC DNA]</scope>
    <source>
        <strain evidence="1 2">CBS 109695</strain>
    </source>
</reference>